<dbReference type="Proteomes" id="UP000603545">
    <property type="component" value="Unassembled WGS sequence"/>
</dbReference>
<reference evidence="3 4" key="1">
    <citation type="submission" date="2020-08" db="EMBL/GenBank/DDBJ databases">
        <title>Bridging the membrane lipid divide: bacteria of the FCB group superphylum have the potential to synthesize archaeal ether lipids.</title>
        <authorList>
            <person name="Villanueva L."/>
            <person name="Von Meijenfeldt F.A.B."/>
            <person name="Westbye A.B."/>
            <person name="Yadav S."/>
            <person name="Hopmans E.C."/>
            <person name="Dutilh B.E."/>
            <person name="Sinninghe Damste J.S."/>
        </authorList>
    </citation>
    <scope>NUCLEOTIDE SEQUENCE [LARGE SCALE GENOMIC DNA]</scope>
    <source>
        <strain evidence="3">NIOZ-UU82</strain>
    </source>
</reference>
<feature type="signal peptide" evidence="1">
    <location>
        <begin position="1"/>
        <end position="24"/>
    </location>
</feature>
<feature type="domain" description="Rhodanese" evidence="2">
    <location>
        <begin position="51"/>
        <end position="157"/>
    </location>
</feature>
<dbReference type="SUPFAM" id="SSF52821">
    <property type="entry name" value="Rhodanese/Cell cycle control phosphatase"/>
    <property type="match status" value="1"/>
</dbReference>
<name>A0A8J6T8J9_9BACT</name>
<keyword evidence="1" id="KW-0732">Signal</keyword>
<dbReference type="InterPro" id="IPR036873">
    <property type="entry name" value="Rhodanese-like_dom_sf"/>
</dbReference>
<evidence type="ECO:0000256" key="1">
    <source>
        <dbReference type="SAM" id="SignalP"/>
    </source>
</evidence>
<dbReference type="Pfam" id="PF00581">
    <property type="entry name" value="Rhodanese"/>
    <property type="match status" value="1"/>
</dbReference>
<dbReference type="Gene3D" id="3.40.250.10">
    <property type="entry name" value="Rhodanese-like domain"/>
    <property type="match status" value="1"/>
</dbReference>
<sequence length="193" mass="21292">MKHVKKTLILSLALVFILSGLAFAGFAYKVKKAHIGGDVTPSQAVEMIEKDPGHTFLIDCRTRAEYQLIGHPKGACNIPLQFWTGKFGKKKYGMTVNPDFGKDLLARFNPKTDTLLFMCRSGSRSCAACNEAVRAGFAENKVFNVMGGFEGGKVKCKSSAYCGQRKLGGWRNEGLPWSYSINKKLVYQPDLAK</sequence>
<evidence type="ECO:0000259" key="2">
    <source>
        <dbReference type="PROSITE" id="PS50206"/>
    </source>
</evidence>
<comment type="caution">
    <text evidence="3">The sequence shown here is derived from an EMBL/GenBank/DDBJ whole genome shotgun (WGS) entry which is preliminary data.</text>
</comment>
<evidence type="ECO:0000313" key="3">
    <source>
        <dbReference type="EMBL" id="MBC8199859.1"/>
    </source>
</evidence>
<accession>A0A8J6T8J9</accession>
<dbReference type="AlphaFoldDB" id="A0A8J6T8J9"/>
<gene>
    <name evidence="3" type="ORF">H8E80_07435</name>
</gene>
<dbReference type="InterPro" id="IPR052367">
    <property type="entry name" value="Thiosulfate_ST/Rhodanese-like"/>
</dbReference>
<dbReference type="PANTHER" id="PTHR45431:SF3">
    <property type="entry name" value="RHODANESE-LIKE DOMAIN-CONTAINING PROTEIN 15, CHLOROPLASTIC"/>
    <property type="match status" value="1"/>
</dbReference>
<dbReference type="EMBL" id="JACNLL010000066">
    <property type="protein sequence ID" value="MBC8199859.1"/>
    <property type="molecule type" value="Genomic_DNA"/>
</dbReference>
<dbReference type="PROSITE" id="PS50206">
    <property type="entry name" value="RHODANESE_3"/>
    <property type="match status" value="1"/>
</dbReference>
<feature type="chain" id="PRO_5035322621" description="Rhodanese domain-containing protein" evidence="1">
    <location>
        <begin position="25"/>
        <end position="193"/>
    </location>
</feature>
<dbReference type="SMART" id="SM00450">
    <property type="entry name" value="RHOD"/>
    <property type="match status" value="1"/>
</dbReference>
<dbReference type="PANTHER" id="PTHR45431">
    <property type="entry name" value="RHODANESE-LIKE DOMAIN-CONTAINING PROTEIN 15, CHLOROPLASTIC"/>
    <property type="match status" value="1"/>
</dbReference>
<organism evidence="3 4">
    <name type="scientific">Candidatus Desulfaltia bathyphila</name>
    <dbReference type="NCBI Taxonomy" id="2841697"/>
    <lineage>
        <taxon>Bacteria</taxon>
        <taxon>Pseudomonadati</taxon>
        <taxon>Thermodesulfobacteriota</taxon>
        <taxon>Desulfobacteria</taxon>
        <taxon>Desulfobacterales</taxon>
        <taxon>Desulfobacterales incertae sedis</taxon>
        <taxon>Candidatus Desulfaltia</taxon>
    </lineage>
</organism>
<proteinExistence type="predicted"/>
<evidence type="ECO:0000313" key="4">
    <source>
        <dbReference type="Proteomes" id="UP000603545"/>
    </source>
</evidence>
<dbReference type="InterPro" id="IPR001763">
    <property type="entry name" value="Rhodanese-like_dom"/>
</dbReference>
<protein>
    <recommendedName>
        <fullName evidence="2">Rhodanese domain-containing protein</fullName>
    </recommendedName>
</protein>